<reference evidence="2" key="1">
    <citation type="journal article" date="2019" name="Int. J. Syst. Evol. Microbiol.">
        <title>The Global Catalogue of Microorganisms (GCM) 10K type strain sequencing project: providing services to taxonomists for standard genome sequencing and annotation.</title>
        <authorList>
            <consortium name="The Broad Institute Genomics Platform"/>
            <consortium name="The Broad Institute Genome Sequencing Center for Infectious Disease"/>
            <person name="Wu L."/>
            <person name="Ma J."/>
        </authorList>
    </citation>
    <scope>NUCLEOTIDE SEQUENCE [LARGE SCALE GENOMIC DNA]</scope>
    <source>
        <strain evidence="2">CCUG 60742</strain>
    </source>
</reference>
<gene>
    <name evidence="1" type="ORF">ACFQZI_18750</name>
</gene>
<accession>A0ABW2ZKY1</accession>
<keyword evidence="2" id="KW-1185">Reference proteome</keyword>
<dbReference type="RefSeq" id="WP_377145242.1">
    <property type="nucleotide sequence ID" value="NZ_JBHTIA010000013.1"/>
</dbReference>
<comment type="caution">
    <text evidence="1">The sequence shown here is derived from an EMBL/GenBank/DDBJ whole genome shotgun (WGS) entry which is preliminary data.</text>
</comment>
<sequence>MNQNPTKKLNSSLTRHVINLHQLGYCHDFMPADRHCILCLQSGECFKMHTVHICLINCVYDHLKHTYQYIHTIDTEVGSRGLLITNGIMLLRPFKECTNN</sequence>
<protein>
    <submittedName>
        <fullName evidence="1">Uncharacterized protein</fullName>
    </submittedName>
</protein>
<evidence type="ECO:0000313" key="2">
    <source>
        <dbReference type="Proteomes" id="UP001597073"/>
    </source>
</evidence>
<organism evidence="1 2">
    <name type="scientific">Mucilaginibacter lutimaris</name>
    <dbReference type="NCBI Taxonomy" id="931629"/>
    <lineage>
        <taxon>Bacteria</taxon>
        <taxon>Pseudomonadati</taxon>
        <taxon>Bacteroidota</taxon>
        <taxon>Sphingobacteriia</taxon>
        <taxon>Sphingobacteriales</taxon>
        <taxon>Sphingobacteriaceae</taxon>
        <taxon>Mucilaginibacter</taxon>
    </lineage>
</organism>
<name>A0ABW2ZKY1_9SPHI</name>
<evidence type="ECO:0000313" key="1">
    <source>
        <dbReference type="EMBL" id="MFD0766904.1"/>
    </source>
</evidence>
<dbReference type="Proteomes" id="UP001597073">
    <property type="component" value="Unassembled WGS sequence"/>
</dbReference>
<dbReference type="EMBL" id="JBHTIA010000013">
    <property type="protein sequence ID" value="MFD0766904.1"/>
    <property type="molecule type" value="Genomic_DNA"/>
</dbReference>
<proteinExistence type="predicted"/>